<sequence length="488" mass="59106">MKYYLKNKKNTASYNEEINDVILKIENIFGTNIASEIKNIRFYYEGFHNITYIGKFKNIWVQIRIPKNILPIDYANETKIVSNFKDYLYAKNGCLIKKWFPGQDLYKLNIDEKIEHGIFNCLQNFQHLDIKLKRFNWLQFNIKDQKYLDLIEKYKDEEYILSHNNIKRHNILVNKFGFIKLIDFEFSSYNSKYADPVSLHLFLGIDKNKIITFFNLDPNIFEDYIYIVQTFNKNAYETTYSKIKPPQNRITDSLLKYQSKDYSISNKFIIQKFNNQFDNRLDLAVLENFYFVPICVYEDKNWIIWRWLNCNSVYFLNNKQIKALAHAMKTYHTSKVKFPSNILKEKIKWYLDNIDIEKLYEEIGGKEIVDEILEWISVIKPNANCHNNLNLDNIFFTDNLNIYIIDWSVAYYNNKYLDIAYMFENIGLSRTSENIFWRWYEEREPKDFYKYRIISHFLAYLYNKTLNGDYQMARINIQRILSLYNFRK</sequence>
<accession>A0ABZ2TSL5</accession>
<organism evidence="1 2">
    <name type="scientific">Metamycoplasma faucium</name>
    <dbReference type="NCBI Taxonomy" id="56142"/>
    <lineage>
        <taxon>Bacteria</taxon>
        <taxon>Bacillati</taxon>
        <taxon>Mycoplasmatota</taxon>
        <taxon>Mycoplasmoidales</taxon>
        <taxon>Metamycoplasmataceae</taxon>
        <taxon>Metamycoplasma</taxon>
    </lineage>
</organism>
<gene>
    <name evidence="1" type="ORF">LQ356_01430</name>
</gene>
<evidence type="ECO:0000313" key="2">
    <source>
        <dbReference type="Proteomes" id="UP001622612"/>
    </source>
</evidence>
<evidence type="ECO:0008006" key="3">
    <source>
        <dbReference type="Google" id="ProtNLM"/>
    </source>
</evidence>
<proteinExistence type="predicted"/>
<dbReference type="Proteomes" id="UP001622612">
    <property type="component" value="Chromosome"/>
</dbReference>
<dbReference type="RefSeq" id="WP_405312060.1">
    <property type="nucleotide sequence ID" value="NZ_CP088155.1"/>
</dbReference>
<keyword evidence="2" id="KW-1185">Reference proteome</keyword>
<name>A0ABZ2TSL5_9BACT</name>
<protein>
    <recommendedName>
        <fullName evidence="3">Aminoglycoside phosphotransferase domain-containing protein</fullName>
    </recommendedName>
</protein>
<reference evidence="1" key="1">
    <citation type="submission" date="2021-11" db="EMBL/GenBank/DDBJ databases">
        <title>The first genome sequence of unculturable Mycoplasma faucium obtained by de novo assembly of metagenomic reads.</title>
        <authorList>
            <person name="Sabat A.J."/>
            <person name="Bathoorn E."/>
            <person name="Akkerboom V."/>
            <person name="Friedrich A.W."/>
        </authorList>
    </citation>
    <scope>NUCLEOTIDE SEQUENCE [LARGE SCALE GENOMIC DNA]</scope>
    <source>
        <strain evidence="1">UMCG-MFM1</strain>
    </source>
</reference>
<dbReference type="EMBL" id="CP088155">
    <property type="protein sequence ID" value="WYM97546.1"/>
    <property type="molecule type" value="Genomic_DNA"/>
</dbReference>
<dbReference type="Gene3D" id="3.90.1200.10">
    <property type="match status" value="2"/>
</dbReference>
<dbReference type="InterPro" id="IPR011009">
    <property type="entry name" value="Kinase-like_dom_sf"/>
</dbReference>
<dbReference type="SUPFAM" id="SSF56112">
    <property type="entry name" value="Protein kinase-like (PK-like)"/>
    <property type="match status" value="2"/>
</dbReference>
<evidence type="ECO:0000313" key="1">
    <source>
        <dbReference type="EMBL" id="WYM97546.1"/>
    </source>
</evidence>